<dbReference type="Gene3D" id="3.60.15.10">
    <property type="entry name" value="Ribonuclease Z/Hydroxyacylglutathione hydrolase-like"/>
    <property type="match status" value="1"/>
</dbReference>
<evidence type="ECO:0000256" key="1">
    <source>
        <dbReference type="SAM" id="MobiDB-lite"/>
    </source>
</evidence>
<dbReference type="SUPFAM" id="SSF56281">
    <property type="entry name" value="Metallo-hydrolase/oxidoreductase"/>
    <property type="match status" value="1"/>
</dbReference>
<dbReference type="GO" id="GO:0035312">
    <property type="term" value="F:5'-3' DNA exonuclease activity"/>
    <property type="evidence" value="ECO:0007669"/>
    <property type="project" value="TreeGrafter"/>
</dbReference>
<organism evidence="2 3">
    <name type="scientific">Operophtera brumata</name>
    <name type="common">Winter moth</name>
    <name type="synonym">Phalaena brumata</name>
    <dbReference type="NCBI Taxonomy" id="104452"/>
    <lineage>
        <taxon>Eukaryota</taxon>
        <taxon>Metazoa</taxon>
        <taxon>Ecdysozoa</taxon>
        <taxon>Arthropoda</taxon>
        <taxon>Hexapoda</taxon>
        <taxon>Insecta</taxon>
        <taxon>Pterygota</taxon>
        <taxon>Neoptera</taxon>
        <taxon>Endopterygota</taxon>
        <taxon>Lepidoptera</taxon>
        <taxon>Glossata</taxon>
        <taxon>Ditrysia</taxon>
        <taxon>Geometroidea</taxon>
        <taxon>Geometridae</taxon>
        <taxon>Larentiinae</taxon>
        <taxon>Operophtera</taxon>
    </lineage>
</organism>
<reference evidence="2 3" key="1">
    <citation type="journal article" date="2015" name="Genome Biol. Evol.">
        <title>The genome of winter moth (Operophtera brumata) provides a genomic perspective on sexual dimorphism and phenology.</title>
        <authorList>
            <person name="Derks M.F."/>
            <person name="Smit S."/>
            <person name="Salis L."/>
            <person name="Schijlen E."/>
            <person name="Bossers A."/>
            <person name="Mateman C."/>
            <person name="Pijl A.S."/>
            <person name="de Ridder D."/>
            <person name="Groenen M.A."/>
            <person name="Visser M.E."/>
            <person name="Megens H.J."/>
        </authorList>
    </citation>
    <scope>NUCLEOTIDE SEQUENCE [LARGE SCALE GENOMIC DNA]</scope>
    <source>
        <strain evidence="2">WM2013NL</strain>
        <tissue evidence="2">Head and thorax</tissue>
    </source>
</reference>
<feature type="region of interest" description="Disordered" evidence="1">
    <location>
        <begin position="1"/>
        <end position="23"/>
    </location>
</feature>
<dbReference type="Proteomes" id="UP000037510">
    <property type="component" value="Unassembled WGS sequence"/>
</dbReference>
<comment type="caution">
    <text evidence="2">The sequence shown here is derived from an EMBL/GenBank/DDBJ whole genome shotgun (WGS) entry which is preliminary data.</text>
</comment>
<dbReference type="InterPro" id="IPR036866">
    <property type="entry name" value="RibonucZ/Hydroxyglut_hydro"/>
</dbReference>
<sequence>MVEAKENNEANKENTPNLNPESQILTENVTQATTLSGNDSLGLYSFGNSQYDKETTHVNVDNREIVKMVEAKENNDDKNHESFTTGSSETEFNEVEADNESTVHTSANKTIVNVLFEIDHCETVDVTARNSVMKRFRIAHKDASTIVDCEVLDTSQISTETEVDENMNETSSIPRKRSAVAVSLEIKKQKLSATDRTENSKVLILNTNAIEKISHVIVQPSNYKFKKRNTYRNKSKSCSADNDTSTGIENKSIDSVFRQTHVDVESNIGSDKWEDAEEMSRNSGVIDAGKYEQIARTAKLSRRDSNEGTKSAKLPSKRDAYSPKRTDIKTSNSEAPSPRVGSSLSPRKNAESIHFSLPSKTKTNKTPSLCPGALMLVFTLPNGKTLLHTGDFRAWPPMESYPVFWNRDIHTIYLDTTYCNPRYDFPTQDQSLEMALHILRQKKMVLEKAGKKFASEKFFLGLSRRVGCSVWACPEKERVLQTVEGKACSRDAPQACQLHVKLRCYLDSLQGAFSEVVAFKPSGWENGKNSCVERDSPKQVVPIVDISGGVKTIQKYFPCPFVYKDEIECQSKVTDYFSIQNRLQAAAVT</sequence>
<keyword evidence="3" id="KW-1185">Reference proteome</keyword>
<feature type="compositionally biased region" description="Polar residues" evidence="1">
    <location>
        <begin position="329"/>
        <end position="346"/>
    </location>
</feature>
<dbReference type="GO" id="GO:0003684">
    <property type="term" value="F:damaged DNA binding"/>
    <property type="evidence" value="ECO:0007669"/>
    <property type="project" value="TreeGrafter"/>
</dbReference>
<feature type="compositionally biased region" description="Basic and acidic residues" evidence="1">
    <location>
        <begin position="316"/>
        <end position="328"/>
    </location>
</feature>
<dbReference type="PANTHER" id="PTHR23240">
    <property type="entry name" value="DNA CROSS-LINK REPAIR PROTEIN PSO2/SNM1-RELATED"/>
    <property type="match status" value="1"/>
</dbReference>
<accession>A0A0L7KXU6</accession>
<feature type="region of interest" description="Disordered" evidence="1">
    <location>
        <begin position="296"/>
        <end position="349"/>
    </location>
</feature>
<dbReference type="PANTHER" id="PTHR23240:SF6">
    <property type="entry name" value="DNA CROSS-LINK REPAIR 1A PROTEIN"/>
    <property type="match status" value="1"/>
</dbReference>
<gene>
    <name evidence="2" type="ORF">OBRU01_16368</name>
</gene>
<dbReference type="STRING" id="104452.A0A0L7KXU6"/>
<name>A0A0L7KXU6_OPEBR</name>
<evidence type="ECO:0000313" key="3">
    <source>
        <dbReference type="Proteomes" id="UP000037510"/>
    </source>
</evidence>
<proteinExistence type="predicted"/>
<dbReference type="GO" id="GO:0036297">
    <property type="term" value="P:interstrand cross-link repair"/>
    <property type="evidence" value="ECO:0007669"/>
    <property type="project" value="TreeGrafter"/>
</dbReference>
<evidence type="ECO:0000313" key="2">
    <source>
        <dbReference type="EMBL" id="KOB67871.1"/>
    </source>
</evidence>
<dbReference type="AlphaFoldDB" id="A0A0L7KXU6"/>
<protein>
    <submittedName>
        <fullName evidence="2">DNA cross-link repair 1A protein</fullName>
    </submittedName>
</protein>
<feature type="compositionally biased region" description="Basic and acidic residues" evidence="1">
    <location>
        <begin position="1"/>
        <end position="12"/>
    </location>
</feature>
<dbReference type="GO" id="GO:0006303">
    <property type="term" value="P:double-strand break repair via nonhomologous end joining"/>
    <property type="evidence" value="ECO:0007669"/>
    <property type="project" value="TreeGrafter"/>
</dbReference>
<dbReference type="EMBL" id="JTDY01004688">
    <property type="protein sequence ID" value="KOB67871.1"/>
    <property type="molecule type" value="Genomic_DNA"/>
</dbReference>